<dbReference type="EMBL" id="PKJO01000003">
    <property type="protein sequence ID" value="PLA40654.1"/>
    <property type="molecule type" value="Genomic_DNA"/>
</dbReference>
<dbReference type="RefSeq" id="WP_101809976.1">
    <property type="nucleotide sequence ID" value="NZ_PKJO01000003.1"/>
</dbReference>
<evidence type="ECO:0000256" key="1">
    <source>
        <dbReference type="SAM" id="SignalP"/>
    </source>
</evidence>
<feature type="signal peptide" evidence="1">
    <location>
        <begin position="1"/>
        <end position="33"/>
    </location>
</feature>
<evidence type="ECO:0000313" key="2">
    <source>
        <dbReference type="EMBL" id="PLA40654.1"/>
    </source>
</evidence>
<gene>
    <name evidence="2" type="ORF">CYK00_03535</name>
</gene>
<dbReference type="AlphaFoldDB" id="A0A2I1XDF0"/>
<name>A0A2I1XDF0_NEISI</name>
<evidence type="ECO:0000313" key="3">
    <source>
        <dbReference type="Proteomes" id="UP000234767"/>
    </source>
</evidence>
<accession>A0A2I1XDF0</accession>
<reference evidence="2 3" key="1">
    <citation type="submission" date="2017-12" db="EMBL/GenBank/DDBJ databases">
        <title>Phylogenetic diversity of female urinary microbiome.</title>
        <authorList>
            <person name="Thomas-White K."/>
            <person name="Wolfe A.J."/>
        </authorList>
    </citation>
    <scope>NUCLEOTIDE SEQUENCE [LARGE SCALE GENOMIC DNA]</scope>
    <source>
        <strain evidence="2 3">UMB0321</strain>
    </source>
</reference>
<proteinExistence type="predicted"/>
<sequence length="336" mass="38433">MAIRTTLKAISKRIVAALLATLLLALISLTVHALEDKEKIMPQEVTLQLGKKGPESFKQAGAVADHHTAGELAGFLDLKWPSKQLGVVTIRHGGYDLTIPHTFSAMGTAWSQPEGEGVVGIDLNSGISADELIRHREAYDLWVKLMKRIQDSGWQRYIYLSSPRLTGKDAIRYFQDEENFGLGEITDPGAVPDFNTWYSVIMKRGMIATFYLDGVEMSLSFDSTVNDQEDLDDINKTLSFKEWGQYMMRIEFNNLRMSMREQMYLTFLEGIHDEKLLSAKREDIANNMTQYWPRYRDIELAKRKKEEAMLISKGYKIDEGYQDPDLLPYLQKEPKF</sequence>
<feature type="chain" id="PRO_5014136489" evidence="1">
    <location>
        <begin position="34"/>
        <end position="336"/>
    </location>
</feature>
<protein>
    <submittedName>
        <fullName evidence="2">Uncharacterized protein</fullName>
    </submittedName>
</protein>
<dbReference type="Proteomes" id="UP000234767">
    <property type="component" value="Unassembled WGS sequence"/>
</dbReference>
<keyword evidence="1" id="KW-0732">Signal</keyword>
<organism evidence="2 3">
    <name type="scientific">Neisseria sicca</name>
    <dbReference type="NCBI Taxonomy" id="490"/>
    <lineage>
        <taxon>Bacteria</taxon>
        <taxon>Pseudomonadati</taxon>
        <taxon>Pseudomonadota</taxon>
        <taxon>Betaproteobacteria</taxon>
        <taxon>Neisseriales</taxon>
        <taxon>Neisseriaceae</taxon>
        <taxon>Neisseria</taxon>
    </lineage>
</organism>
<comment type="caution">
    <text evidence="2">The sequence shown here is derived from an EMBL/GenBank/DDBJ whole genome shotgun (WGS) entry which is preliminary data.</text>
</comment>